<comment type="caution">
    <text evidence="1">The sequence shown here is derived from an EMBL/GenBank/DDBJ whole genome shotgun (WGS) entry which is preliminary data.</text>
</comment>
<reference evidence="1" key="1">
    <citation type="submission" date="2020-08" db="EMBL/GenBank/DDBJ databases">
        <title>Multicomponent nature underlies the extraordinary mechanical properties of spider dragline silk.</title>
        <authorList>
            <person name="Kono N."/>
            <person name="Nakamura H."/>
            <person name="Mori M."/>
            <person name="Yoshida Y."/>
            <person name="Ohtoshi R."/>
            <person name="Malay A.D."/>
            <person name="Moran D.A.P."/>
            <person name="Tomita M."/>
            <person name="Numata K."/>
            <person name="Arakawa K."/>
        </authorList>
    </citation>
    <scope>NUCLEOTIDE SEQUENCE</scope>
</reference>
<evidence type="ECO:0000313" key="1">
    <source>
        <dbReference type="EMBL" id="GFS98134.1"/>
    </source>
</evidence>
<organism evidence="1 2">
    <name type="scientific">Nephila pilipes</name>
    <name type="common">Giant wood spider</name>
    <name type="synonym">Nephila maculata</name>
    <dbReference type="NCBI Taxonomy" id="299642"/>
    <lineage>
        <taxon>Eukaryota</taxon>
        <taxon>Metazoa</taxon>
        <taxon>Ecdysozoa</taxon>
        <taxon>Arthropoda</taxon>
        <taxon>Chelicerata</taxon>
        <taxon>Arachnida</taxon>
        <taxon>Araneae</taxon>
        <taxon>Araneomorphae</taxon>
        <taxon>Entelegynae</taxon>
        <taxon>Araneoidea</taxon>
        <taxon>Nephilidae</taxon>
        <taxon>Nephila</taxon>
    </lineage>
</organism>
<proteinExistence type="predicted"/>
<gene>
    <name evidence="1" type="ORF">NPIL_515711</name>
</gene>
<dbReference type="Proteomes" id="UP000887013">
    <property type="component" value="Unassembled WGS sequence"/>
</dbReference>
<accession>A0A8X6N6X8</accession>
<dbReference type="AlphaFoldDB" id="A0A8X6N6X8"/>
<keyword evidence="2" id="KW-1185">Reference proteome</keyword>
<protein>
    <submittedName>
        <fullName evidence="1">Uncharacterized protein</fullName>
    </submittedName>
</protein>
<dbReference type="EMBL" id="BMAW01006272">
    <property type="protein sequence ID" value="GFS98134.1"/>
    <property type="molecule type" value="Genomic_DNA"/>
</dbReference>
<sequence length="72" mass="8049">MLGIFKAVQAVSKPGHQIPKQFKPFTLESRLELCEVTGDLHGCNLHDQWCKSPNLTNDRGYCIGSQSFLSMP</sequence>
<name>A0A8X6N6X8_NEPPI</name>
<evidence type="ECO:0000313" key="2">
    <source>
        <dbReference type="Proteomes" id="UP000887013"/>
    </source>
</evidence>